<comment type="subcellular location">
    <subcellularLocation>
        <location evidence="1 7">Cell membrane</location>
        <topology evidence="1 7">Multi-pass membrane protein</topology>
    </subcellularLocation>
</comment>
<sequence>MVRYIIKRIVMMIPVLIGVSILLFGIQALTPGDPADVALGQDASSEDKEAWRDEHGLNDPIVVQYGKYMYNVVCKGDFGTSYKNGKSITHDLMQRWPVTIKTALLSLLVASLIGIPLGVMAGLHHNSWIDSLSRVFGILGISIPNFWMALMLIVVFSLNLKWLPVSGSYGPKYWVLPIATLGIITAAGIMRYTRSAVLDNVKQDFVRTARAKGQKESKIVWHHIMGNAMIPITTCIGIYLVSNMAGAIVIEQIFSLPGLGTLMINAITQRDYPQLRGCILLVAVSTCVINLLIDLFYGAVDPRIKARLRNEGNSGFFGKKAKGVKKA</sequence>
<reference evidence="9 10" key="1">
    <citation type="submission" date="2019-04" db="EMBL/GenBank/DDBJ databases">
        <authorList>
            <person name="Schori C."/>
            <person name="Ahrens C."/>
        </authorList>
    </citation>
    <scope>NUCLEOTIDE SEQUENCE [LARGE SCALE GENOMIC DNA]</scope>
    <source>
        <strain evidence="9 10">DSM 2950</strain>
    </source>
</reference>
<keyword evidence="6 7" id="KW-0472">Membrane</keyword>
<evidence type="ECO:0000259" key="8">
    <source>
        <dbReference type="PROSITE" id="PS50928"/>
    </source>
</evidence>
<feature type="transmembrane region" description="Helical" evidence="7">
    <location>
        <begin position="220"/>
        <end position="241"/>
    </location>
</feature>
<dbReference type="PROSITE" id="PS50928">
    <property type="entry name" value="ABC_TM1"/>
    <property type="match status" value="1"/>
</dbReference>
<evidence type="ECO:0000256" key="7">
    <source>
        <dbReference type="RuleBase" id="RU363032"/>
    </source>
</evidence>
<keyword evidence="5 7" id="KW-1133">Transmembrane helix</keyword>
<evidence type="ECO:0000256" key="2">
    <source>
        <dbReference type="ARBA" id="ARBA00022448"/>
    </source>
</evidence>
<feature type="transmembrane region" description="Helical" evidence="7">
    <location>
        <begin position="279"/>
        <end position="300"/>
    </location>
</feature>
<keyword evidence="2 7" id="KW-0813">Transport</keyword>
<protein>
    <submittedName>
        <fullName evidence="9">ABC transporter permease</fullName>
    </submittedName>
</protein>
<dbReference type="InterPro" id="IPR045621">
    <property type="entry name" value="BPD_transp_1_N"/>
</dbReference>
<dbReference type="CDD" id="cd06261">
    <property type="entry name" value="TM_PBP2"/>
    <property type="match status" value="1"/>
</dbReference>
<comment type="similarity">
    <text evidence="7">Belongs to the binding-protein-dependent transport system permease family.</text>
</comment>
<dbReference type="InterPro" id="IPR035906">
    <property type="entry name" value="MetI-like_sf"/>
</dbReference>
<evidence type="ECO:0000256" key="6">
    <source>
        <dbReference type="ARBA" id="ARBA00023136"/>
    </source>
</evidence>
<dbReference type="Pfam" id="PF00528">
    <property type="entry name" value="BPD_transp_1"/>
    <property type="match status" value="1"/>
</dbReference>
<feature type="transmembrane region" description="Helical" evidence="7">
    <location>
        <begin position="103"/>
        <end position="123"/>
    </location>
</feature>
<dbReference type="Pfam" id="PF19300">
    <property type="entry name" value="BPD_transp_1_N"/>
    <property type="match status" value="1"/>
</dbReference>
<organism evidence="9 10">
    <name type="scientific">Blautia producta</name>
    <dbReference type="NCBI Taxonomy" id="33035"/>
    <lineage>
        <taxon>Bacteria</taxon>
        <taxon>Bacillati</taxon>
        <taxon>Bacillota</taxon>
        <taxon>Clostridia</taxon>
        <taxon>Lachnospirales</taxon>
        <taxon>Lachnospiraceae</taxon>
        <taxon>Blautia</taxon>
    </lineage>
</organism>
<feature type="transmembrane region" description="Helical" evidence="7">
    <location>
        <begin position="173"/>
        <end position="192"/>
    </location>
</feature>
<dbReference type="EMBL" id="CP039126">
    <property type="protein sequence ID" value="QMW76773.1"/>
    <property type="molecule type" value="Genomic_DNA"/>
</dbReference>
<dbReference type="GO" id="GO:0005886">
    <property type="term" value="C:plasma membrane"/>
    <property type="evidence" value="ECO:0007669"/>
    <property type="project" value="UniProtKB-SubCell"/>
</dbReference>
<dbReference type="GO" id="GO:0055085">
    <property type="term" value="P:transmembrane transport"/>
    <property type="evidence" value="ECO:0007669"/>
    <property type="project" value="InterPro"/>
</dbReference>
<dbReference type="InterPro" id="IPR000515">
    <property type="entry name" value="MetI-like"/>
</dbReference>
<evidence type="ECO:0000256" key="3">
    <source>
        <dbReference type="ARBA" id="ARBA00022475"/>
    </source>
</evidence>
<dbReference type="SUPFAM" id="SSF161098">
    <property type="entry name" value="MetI-like"/>
    <property type="match status" value="1"/>
</dbReference>
<dbReference type="PANTHER" id="PTHR43163:SF6">
    <property type="entry name" value="DIPEPTIDE TRANSPORT SYSTEM PERMEASE PROTEIN DPPB-RELATED"/>
    <property type="match status" value="1"/>
</dbReference>
<keyword evidence="3" id="KW-1003">Cell membrane</keyword>
<dbReference type="PANTHER" id="PTHR43163">
    <property type="entry name" value="DIPEPTIDE TRANSPORT SYSTEM PERMEASE PROTEIN DPPB-RELATED"/>
    <property type="match status" value="1"/>
</dbReference>
<gene>
    <name evidence="9" type="ORF">E5259_03715</name>
</gene>
<proteinExistence type="inferred from homology"/>
<dbReference type="GeneID" id="75052526"/>
<feature type="transmembrane region" description="Helical" evidence="7">
    <location>
        <begin position="247"/>
        <end position="267"/>
    </location>
</feature>
<evidence type="ECO:0000256" key="5">
    <source>
        <dbReference type="ARBA" id="ARBA00022989"/>
    </source>
</evidence>
<feature type="domain" description="ABC transmembrane type-1" evidence="8">
    <location>
        <begin position="96"/>
        <end position="297"/>
    </location>
</feature>
<feature type="transmembrane region" description="Helical" evidence="7">
    <location>
        <begin position="9"/>
        <end position="29"/>
    </location>
</feature>
<name>A0A7G5MQ80_9FIRM</name>
<evidence type="ECO:0000256" key="1">
    <source>
        <dbReference type="ARBA" id="ARBA00004651"/>
    </source>
</evidence>
<accession>A0A7G5MQ80</accession>
<evidence type="ECO:0000313" key="10">
    <source>
        <dbReference type="Proteomes" id="UP000515789"/>
    </source>
</evidence>
<feature type="transmembrane region" description="Helical" evidence="7">
    <location>
        <begin position="135"/>
        <end position="158"/>
    </location>
</feature>
<dbReference type="AlphaFoldDB" id="A0A7G5MQ80"/>
<dbReference type="Gene3D" id="1.10.3720.10">
    <property type="entry name" value="MetI-like"/>
    <property type="match status" value="1"/>
</dbReference>
<keyword evidence="4 7" id="KW-0812">Transmembrane</keyword>
<evidence type="ECO:0000313" key="9">
    <source>
        <dbReference type="EMBL" id="QMW76773.1"/>
    </source>
</evidence>
<evidence type="ECO:0000256" key="4">
    <source>
        <dbReference type="ARBA" id="ARBA00022692"/>
    </source>
</evidence>
<dbReference type="RefSeq" id="WP_018593147.1">
    <property type="nucleotide sequence ID" value="NZ_AP031416.1"/>
</dbReference>
<dbReference type="Proteomes" id="UP000515789">
    <property type="component" value="Chromosome"/>
</dbReference>